<feature type="non-terminal residue" evidence="1">
    <location>
        <position position="1"/>
    </location>
</feature>
<sequence length="103" mass="11759">YRCLLGHPWIHSSGEIPYSLHQKVKFVVNNQLVCMSRKEDLLVTKSSNTRYIEVVKEALECSLLSFKVFNATYVDEGIPMSSPRLSSASMMVGRMMIERGYQP</sequence>
<keyword evidence="2" id="KW-1185">Reference proteome</keyword>
<dbReference type="OrthoDB" id="2919534at2759"/>
<dbReference type="Proteomes" id="UP000187406">
    <property type="component" value="Unassembled WGS sequence"/>
</dbReference>
<dbReference type="PANTHER" id="PTHR32108">
    <property type="entry name" value="DNA-DIRECTED RNA POLYMERASE SUBUNIT ALPHA"/>
    <property type="match status" value="1"/>
</dbReference>
<organism evidence="1 2">
    <name type="scientific">Cephalotus follicularis</name>
    <name type="common">Albany pitcher plant</name>
    <dbReference type="NCBI Taxonomy" id="3775"/>
    <lineage>
        <taxon>Eukaryota</taxon>
        <taxon>Viridiplantae</taxon>
        <taxon>Streptophyta</taxon>
        <taxon>Embryophyta</taxon>
        <taxon>Tracheophyta</taxon>
        <taxon>Spermatophyta</taxon>
        <taxon>Magnoliopsida</taxon>
        <taxon>eudicotyledons</taxon>
        <taxon>Gunneridae</taxon>
        <taxon>Pentapetalae</taxon>
        <taxon>rosids</taxon>
        <taxon>fabids</taxon>
        <taxon>Oxalidales</taxon>
        <taxon>Cephalotaceae</taxon>
        <taxon>Cephalotus</taxon>
    </lineage>
</organism>
<dbReference type="EMBL" id="BDDD01001100">
    <property type="protein sequence ID" value="GAV73353.1"/>
    <property type="molecule type" value="Genomic_DNA"/>
</dbReference>
<proteinExistence type="predicted"/>
<evidence type="ECO:0000313" key="2">
    <source>
        <dbReference type="Proteomes" id="UP000187406"/>
    </source>
</evidence>
<dbReference type="AlphaFoldDB" id="A0A1Q3C006"/>
<dbReference type="InParanoid" id="A0A1Q3C006"/>
<accession>A0A1Q3C006</accession>
<comment type="caution">
    <text evidence="1">The sequence shown here is derived from an EMBL/GenBank/DDBJ whole genome shotgun (WGS) entry which is preliminary data.</text>
</comment>
<dbReference type="PANTHER" id="PTHR32108:SF9">
    <property type="entry name" value="REVERSE TRANSCRIPTASE RNASE H-LIKE DOMAIN-CONTAINING PROTEIN"/>
    <property type="match status" value="1"/>
</dbReference>
<reference evidence="2" key="1">
    <citation type="submission" date="2016-04" db="EMBL/GenBank/DDBJ databases">
        <title>Cephalotus genome sequencing.</title>
        <authorList>
            <person name="Fukushima K."/>
            <person name="Hasebe M."/>
            <person name="Fang X."/>
        </authorList>
    </citation>
    <scope>NUCLEOTIDE SEQUENCE [LARGE SCALE GENOMIC DNA]</scope>
    <source>
        <strain evidence="2">cv. St1</strain>
    </source>
</reference>
<evidence type="ECO:0000313" key="1">
    <source>
        <dbReference type="EMBL" id="GAV73353.1"/>
    </source>
</evidence>
<gene>
    <name evidence="1" type="ORF">CFOL_v3_16839</name>
</gene>
<name>A0A1Q3C006_CEPFO</name>
<protein>
    <submittedName>
        <fullName evidence="1">Uncharacterized protein</fullName>
    </submittedName>
</protein>